<accession>A0ABX2F9T8</accession>
<dbReference type="GO" id="GO:0003677">
    <property type="term" value="F:DNA binding"/>
    <property type="evidence" value="ECO:0007669"/>
    <property type="project" value="UniProtKB-KW"/>
</dbReference>
<dbReference type="RefSeq" id="WP_173136712.1">
    <property type="nucleotide sequence ID" value="NZ_CBCSGW010000009.1"/>
</dbReference>
<keyword evidence="2" id="KW-0677">Repeat</keyword>
<evidence type="ECO:0000256" key="5">
    <source>
        <dbReference type="ARBA" id="ARBA00023163"/>
    </source>
</evidence>
<dbReference type="Pfam" id="PF00486">
    <property type="entry name" value="Trans_reg_C"/>
    <property type="match status" value="1"/>
</dbReference>
<dbReference type="SMART" id="SM01043">
    <property type="entry name" value="BTAD"/>
    <property type="match status" value="1"/>
</dbReference>
<evidence type="ECO:0000256" key="6">
    <source>
        <dbReference type="PROSITE-ProRule" id="PRU00339"/>
    </source>
</evidence>
<dbReference type="InterPro" id="IPR001867">
    <property type="entry name" value="OmpR/PhoB-type_DNA-bd"/>
</dbReference>
<evidence type="ECO:0000256" key="2">
    <source>
        <dbReference type="ARBA" id="ARBA00022737"/>
    </source>
</evidence>
<dbReference type="InterPro" id="IPR027417">
    <property type="entry name" value="P-loop_NTPase"/>
</dbReference>
<dbReference type="InterPro" id="IPR019734">
    <property type="entry name" value="TPR_rpt"/>
</dbReference>
<dbReference type="Gene3D" id="3.40.50.300">
    <property type="entry name" value="P-loop containing nucleotide triphosphate hydrolases"/>
    <property type="match status" value="1"/>
</dbReference>
<feature type="DNA-binding region" description="OmpR/PhoB-type" evidence="7">
    <location>
        <begin position="1"/>
        <end position="92"/>
    </location>
</feature>
<dbReference type="PRINTS" id="PR00364">
    <property type="entry name" value="DISEASERSIST"/>
</dbReference>
<dbReference type="CDD" id="cd15831">
    <property type="entry name" value="BTAD"/>
    <property type="match status" value="1"/>
</dbReference>
<reference evidence="9 10" key="1">
    <citation type="submission" date="2020-01" db="EMBL/GenBank/DDBJ databases">
        <title>Kibdelosporangium persica a novel Actinomycetes from a hot desert in Iran.</title>
        <authorList>
            <person name="Safaei N."/>
            <person name="Zaburannyi N."/>
            <person name="Mueller R."/>
            <person name="Wink J."/>
        </authorList>
    </citation>
    <scope>NUCLEOTIDE SEQUENCE [LARGE SCALE GENOMIC DNA]</scope>
    <source>
        <strain evidence="9 10">4NS15</strain>
    </source>
</reference>
<evidence type="ECO:0000256" key="7">
    <source>
        <dbReference type="PROSITE-ProRule" id="PRU01091"/>
    </source>
</evidence>
<feature type="domain" description="OmpR/PhoB-type" evidence="8">
    <location>
        <begin position="1"/>
        <end position="92"/>
    </location>
</feature>
<dbReference type="PANTHER" id="PTHR35807">
    <property type="entry name" value="TRANSCRIPTIONAL REGULATOR REDD-RELATED"/>
    <property type="match status" value="1"/>
</dbReference>
<sequence>MKFRILGPLEVFDGTAWRTVRAAKWRSLLAVLLVNARQVVSIDRIAQELWADDPPATMTNVIHGYIARLRGLLADRDGQLLVTRAPGYLLAAADGDIDTDEFASLTRAGRYSEALALWRGPAFADVPVTPMVREAATWLNEQRLVAVETRMTAELADGRHAELITDLDTLTRANPLRERLWEQLMVALDRSGRRAEALAAYARVRTLLADELGVDPGPGLKRVQRSILTGQQQPVPSQLPPDPPLFIGRDEQVIAVASWLGTDPVAITGPGGVGKTVLAIRVAHRTRGRFPDGQLYATVGPDRPTASVLTRLLAGLGIRPDTTSPAELAETLTDVLARRRVLIVLDDVHDESTVQPLLPVAGGCGLLMTSRKRLTGLQPLRRISLDVLPDDDGITLLRAVAGRPHPCEPEADERIVRLCDGLPLAIRLAGARLATRPNWTATDLAVRLADSLDRLDWLQLGDVGVRASISQSCTGLTDAHQRLLRGLGCLELPEFPAWVAAAILDLPAGRAERLLDDLVEIHLIEPAGNTLTGPRYRMHDLIHLVAAEHSPAPTGDRGVARVLSGWHALAAAADDQLGHWFGLDPEPAPIWRPAPDALATAARNPMRWFDEETTALTSAVHQAARDGHPAWPIAQRLSTYLELRGRYTEWHDVLTAGLRGADATADRQGQATMLGLLMQVEGIRDEHRSSLRYGALTVAAYFDLPAGEPVAPVTVEEPTVSAALLAARREGDALAVGFEASRLALAKRAAGEPADYLGLLEEARDAFTAGGAPLLELWTIKNVGLMYCRMRRFDDARACLSRAQTLIRELGEASMTDYGGGDLAGVAAAHGRLDLAERLATERLSHAWQADDRWSAGRALVTLGEIHAKRGDHRAAADTYEQALHLWRDLNSSRRVRQIEAALARLTG</sequence>
<proteinExistence type="inferred from homology"/>
<evidence type="ECO:0000259" key="8">
    <source>
        <dbReference type="PROSITE" id="PS51755"/>
    </source>
</evidence>
<keyword evidence="3" id="KW-0805">Transcription regulation</keyword>
<organism evidence="9 10">
    <name type="scientific">Kibdelosporangium persicum</name>
    <dbReference type="NCBI Taxonomy" id="2698649"/>
    <lineage>
        <taxon>Bacteria</taxon>
        <taxon>Bacillati</taxon>
        <taxon>Actinomycetota</taxon>
        <taxon>Actinomycetes</taxon>
        <taxon>Pseudonocardiales</taxon>
        <taxon>Pseudonocardiaceae</taxon>
        <taxon>Kibdelosporangium</taxon>
    </lineage>
</organism>
<dbReference type="SUPFAM" id="SSF46894">
    <property type="entry name" value="C-terminal effector domain of the bipartite response regulators"/>
    <property type="match status" value="1"/>
</dbReference>
<dbReference type="SUPFAM" id="SSF52540">
    <property type="entry name" value="P-loop containing nucleoside triphosphate hydrolases"/>
    <property type="match status" value="1"/>
</dbReference>
<keyword evidence="4 7" id="KW-0238">DNA-binding</keyword>
<dbReference type="PROSITE" id="PS50005">
    <property type="entry name" value="TPR"/>
    <property type="match status" value="1"/>
</dbReference>
<dbReference type="Pfam" id="PF03704">
    <property type="entry name" value="BTAD"/>
    <property type="match status" value="1"/>
</dbReference>
<gene>
    <name evidence="9" type="ORF">GC106_52880</name>
</gene>
<evidence type="ECO:0000256" key="1">
    <source>
        <dbReference type="ARBA" id="ARBA00005820"/>
    </source>
</evidence>
<evidence type="ECO:0000313" key="10">
    <source>
        <dbReference type="Proteomes" id="UP000763557"/>
    </source>
</evidence>
<dbReference type="InterPro" id="IPR005158">
    <property type="entry name" value="BTAD"/>
</dbReference>
<dbReference type="Gene3D" id="1.25.40.10">
    <property type="entry name" value="Tetratricopeptide repeat domain"/>
    <property type="match status" value="2"/>
</dbReference>
<dbReference type="InterPro" id="IPR036388">
    <property type="entry name" value="WH-like_DNA-bd_sf"/>
</dbReference>
<evidence type="ECO:0000256" key="3">
    <source>
        <dbReference type="ARBA" id="ARBA00023015"/>
    </source>
</evidence>
<dbReference type="Gene3D" id="1.10.8.430">
    <property type="entry name" value="Helical domain of apoptotic protease-activating factors"/>
    <property type="match status" value="1"/>
</dbReference>
<dbReference type="PROSITE" id="PS51755">
    <property type="entry name" value="OMPR_PHOB"/>
    <property type="match status" value="1"/>
</dbReference>
<comment type="similarity">
    <text evidence="1">Belongs to the AfsR/DnrI/RedD regulatory family.</text>
</comment>
<dbReference type="Gene3D" id="1.10.10.10">
    <property type="entry name" value="Winged helix-like DNA-binding domain superfamily/Winged helix DNA-binding domain"/>
    <property type="match status" value="1"/>
</dbReference>
<dbReference type="EMBL" id="JAAATY010000017">
    <property type="protein sequence ID" value="NRN68047.1"/>
    <property type="molecule type" value="Genomic_DNA"/>
</dbReference>
<name>A0ABX2F9T8_9PSEU</name>
<dbReference type="InterPro" id="IPR051677">
    <property type="entry name" value="AfsR-DnrI-RedD_regulator"/>
</dbReference>
<comment type="caution">
    <text evidence="9">The sequence shown here is derived from an EMBL/GenBank/DDBJ whole genome shotgun (WGS) entry which is preliminary data.</text>
</comment>
<dbReference type="InterPro" id="IPR002182">
    <property type="entry name" value="NB-ARC"/>
</dbReference>
<dbReference type="Pfam" id="PF00931">
    <property type="entry name" value="NB-ARC"/>
    <property type="match status" value="1"/>
</dbReference>
<feature type="repeat" description="TPR" evidence="6">
    <location>
        <begin position="857"/>
        <end position="890"/>
    </location>
</feature>
<keyword evidence="6" id="KW-0802">TPR repeat</keyword>
<dbReference type="InterPro" id="IPR016032">
    <property type="entry name" value="Sig_transdc_resp-reg_C-effctor"/>
</dbReference>
<dbReference type="SUPFAM" id="SSF48452">
    <property type="entry name" value="TPR-like"/>
    <property type="match status" value="2"/>
</dbReference>
<dbReference type="SMART" id="SM00862">
    <property type="entry name" value="Trans_reg_C"/>
    <property type="match status" value="1"/>
</dbReference>
<protein>
    <submittedName>
        <fullName evidence="9">DNA-binding transcriptional activator of the SARP family</fullName>
    </submittedName>
</protein>
<dbReference type="InterPro" id="IPR042197">
    <property type="entry name" value="Apaf_helical"/>
</dbReference>
<dbReference type="InterPro" id="IPR011990">
    <property type="entry name" value="TPR-like_helical_dom_sf"/>
</dbReference>
<dbReference type="PANTHER" id="PTHR35807:SF1">
    <property type="entry name" value="TRANSCRIPTIONAL REGULATOR REDD"/>
    <property type="match status" value="1"/>
</dbReference>
<keyword evidence="5" id="KW-0804">Transcription</keyword>
<dbReference type="SMART" id="SM00028">
    <property type="entry name" value="TPR"/>
    <property type="match status" value="2"/>
</dbReference>
<evidence type="ECO:0000313" key="9">
    <source>
        <dbReference type="EMBL" id="NRN68047.1"/>
    </source>
</evidence>
<evidence type="ECO:0000256" key="4">
    <source>
        <dbReference type="ARBA" id="ARBA00023125"/>
    </source>
</evidence>
<dbReference type="Proteomes" id="UP000763557">
    <property type="component" value="Unassembled WGS sequence"/>
</dbReference>
<keyword evidence="10" id="KW-1185">Reference proteome</keyword>